<dbReference type="Pfam" id="PF16899">
    <property type="entry name" value="Cyclin_C_2"/>
    <property type="match status" value="1"/>
</dbReference>
<dbReference type="PANTHER" id="PTHR10026">
    <property type="entry name" value="CYCLIN"/>
    <property type="match status" value="1"/>
</dbReference>
<reference evidence="10" key="2">
    <citation type="journal article" date="2023" name="IMA Fungus">
        <title>Comparative genomic study of the Penicillium genus elucidates a diverse pangenome and 15 lateral gene transfer events.</title>
        <authorList>
            <person name="Petersen C."/>
            <person name="Sorensen T."/>
            <person name="Nielsen M.R."/>
            <person name="Sondergaard T.E."/>
            <person name="Sorensen J.L."/>
            <person name="Fitzpatrick D.A."/>
            <person name="Frisvad J.C."/>
            <person name="Nielsen K.L."/>
        </authorList>
    </citation>
    <scope>NUCLEOTIDE SEQUENCE</scope>
    <source>
        <strain evidence="10">IBT 16125</strain>
    </source>
</reference>
<feature type="compositionally biased region" description="Basic and acidic residues" evidence="8">
    <location>
        <begin position="412"/>
        <end position="432"/>
    </location>
</feature>
<dbReference type="InterPro" id="IPR036915">
    <property type="entry name" value="Cyclin-like_sf"/>
</dbReference>
<keyword evidence="5 7" id="KW-0195">Cyclin</keyword>
<evidence type="ECO:0000256" key="3">
    <source>
        <dbReference type="ARBA" id="ARBA00014912"/>
    </source>
</evidence>
<comment type="caution">
    <text evidence="10">The sequence shown here is derived from an EMBL/GenBank/DDBJ whole genome shotgun (WGS) entry which is preliminary data.</text>
</comment>
<evidence type="ECO:0000256" key="7">
    <source>
        <dbReference type="RuleBase" id="RU000383"/>
    </source>
</evidence>
<comment type="similarity">
    <text evidence="1">Belongs to the cyclin family. Cyclin C subfamily.</text>
</comment>
<evidence type="ECO:0000256" key="5">
    <source>
        <dbReference type="ARBA" id="ARBA00023127"/>
    </source>
</evidence>
<sequence length="446" mass="50172">MIEDDIYRTSSQFRLWSYTESSLKSLRTKTNHIASERVRAALRRARERHASSTPSATGTPQTGSDVEEKDIECLTPEEELVLVRYYCEKTVELGETYRPPLPTNVRVSLPTTGFTQRLEPFFLRGQPKLTSITYQATAIQYLRRFYLTNSPMTYHPKSIMACALFLATKTDNYYMSLRQFAEGIPGDTTADDVIAPEFLLMQGLRFTFDVRHPFRSLEGGVMELSAIAQGQAKPAPHLPHHTPESLKQGLLSIAPPPVPSTSITDRIGRAHGATRELLKSAAQMTDAYFLYTPSQIWLAALLLADRPLAEFYLDTKLGGPIDPTAMETEPSNLQNPLYDLRTKLLQVLTDCGALLQSYTPLSSDPDQMKILKRIAKKLYHCQNPEKVNLKRDSAVPRSTPAIDAGAVTSESETERLAKKRKLEMEQKQRGAHDMFGPELVLDRTRH</sequence>
<dbReference type="InterPro" id="IPR031658">
    <property type="entry name" value="Cyclin_C_2"/>
</dbReference>
<comment type="function">
    <text evidence="6">Component of the SRB8-11 complex. The SRB8-11 complex is a regulatory module of the Mediator complex which is itself involved in regulation of basal and activated RNA polymerase II-dependent transcription. The SRB8-11 complex may be involved in the transcriptional repression of a subset of genes regulated by Mediator. It may inhibit the association of the Mediator complex with RNA polymerase II to form the holoenzyme complex. The SRB8-11 complex phosphorylates the C-terminal domain (CTD) of the largest subunit of RNA polymerase II.</text>
</comment>
<evidence type="ECO:0000256" key="4">
    <source>
        <dbReference type="ARBA" id="ARBA00022491"/>
    </source>
</evidence>
<evidence type="ECO:0000256" key="8">
    <source>
        <dbReference type="SAM" id="MobiDB-lite"/>
    </source>
</evidence>
<feature type="domain" description="Cyclin-like" evidence="9">
    <location>
        <begin position="116"/>
        <end position="202"/>
    </location>
</feature>
<dbReference type="InterPro" id="IPR013763">
    <property type="entry name" value="Cyclin-like_dom"/>
</dbReference>
<gene>
    <name evidence="10" type="ORF">N7458_003336</name>
</gene>
<accession>A0AAD6G6Q7</accession>
<dbReference type="GO" id="GO:0006357">
    <property type="term" value="P:regulation of transcription by RNA polymerase II"/>
    <property type="evidence" value="ECO:0007669"/>
    <property type="project" value="InterPro"/>
</dbReference>
<dbReference type="InterPro" id="IPR006671">
    <property type="entry name" value="Cyclin_N"/>
</dbReference>
<feature type="region of interest" description="Disordered" evidence="8">
    <location>
        <begin position="42"/>
        <end position="68"/>
    </location>
</feature>
<dbReference type="InterPro" id="IPR043198">
    <property type="entry name" value="Cyclin/Ssn8"/>
</dbReference>
<dbReference type="GeneID" id="81596962"/>
<dbReference type="SUPFAM" id="SSF47954">
    <property type="entry name" value="Cyclin-like"/>
    <property type="match status" value="2"/>
</dbReference>
<keyword evidence="11" id="KW-1185">Reference proteome</keyword>
<evidence type="ECO:0000313" key="10">
    <source>
        <dbReference type="EMBL" id="KAJ5461784.1"/>
    </source>
</evidence>
<feature type="region of interest" description="Disordered" evidence="8">
    <location>
        <begin position="391"/>
        <end position="446"/>
    </location>
</feature>
<evidence type="ECO:0000256" key="2">
    <source>
        <dbReference type="ARBA" id="ARBA00011612"/>
    </source>
</evidence>
<dbReference type="GO" id="GO:0016538">
    <property type="term" value="F:cyclin-dependent protein serine/threonine kinase regulator activity"/>
    <property type="evidence" value="ECO:0007669"/>
    <property type="project" value="InterPro"/>
</dbReference>
<evidence type="ECO:0000256" key="1">
    <source>
        <dbReference type="ARBA" id="ARBA00008638"/>
    </source>
</evidence>
<organism evidence="10 11">
    <name type="scientific">Penicillium daleae</name>
    <dbReference type="NCBI Taxonomy" id="63821"/>
    <lineage>
        <taxon>Eukaryota</taxon>
        <taxon>Fungi</taxon>
        <taxon>Dikarya</taxon>
        <taxon>Ascomycota</taxon>
        <taxon>Pezizomycotina</taxon>
        <taxon>Eurotiomycetes</taxon>
        <taxon>Eurotiomycetidae</taxon>
        <taxon>Eurotiales</taxon>
        <taxon>Aspergillaceae</taxon>
        <taxon>Penicillium</taxon>
    </lineage>
</organism>
<dbReference type="Proteomes" id="UP001213681">
    <property type="component" value="Unassembled WGS sequence"/>
</dbReference>
<comment type="subunit">
    <text evidence="2">Component of the SRB8-11 complex, a regulatory module of the Mediator complex.</text>
</comment>
<dbReference type="Gene3D" id="1.10.472.10">
    <property type="entry name" value="Cyclin-like"/>
    <property type="match status" value="2"/>
</dbReference>
<dbReference type="AlphaFoldDB" id="A0AAD6G6Q7"/>
<protein>
    <recommendedName>
        <fullName evidence="3">RNA polymerase II holoenzyme cyclin-like subunit</fullName>
    </recommendedName>
</protein>
<keyword evidence="4" id="KW-0678">Repressor</keyword>
<dbReference type="SMART" id="SM00385">
    <property type="entry name" value="CYCLIN"/>
    <property type="match status" value="1"/>
</dbReference>
<reference evidence="10" key="1">
    <citation type="submission" date="2022-12" db="EMBL/GenBank/DDBJ databases">
        <authorList>
            <person name="Petersen C."/>
        </authorList>
    </citation>
    <scope>NUCLEOTIDE SEQUENCE</scope>
    <source>
        <strain evidence="10">IBT 16125</strain>
    </source>
</reference>
<dbReference type="RefSeq" id="XP_056770826.1">
    <property type="nucleotide sequence ID" value="XM_056906719.1"/>
</dbReference>
<dbReference type="CDD" id="cd20525">
    <property type="entry name" value="CYCLIN_CCNH_rpt2"/>
    <property type="match status" value="1"/>
</dbReference>
<evidence type="ECO:0000259" key="9">
    <source>
        <dbReference type="SMART" id="SM00385"/>
    </source>
</evidence>
<evidence type="ECO:0000313" key="11">
    <source>
        <dbReference type="Proteomes" id="UP001213681"/>
    </source>
</evidence>
<proteinExistence type="inferred from homology"/>
<evidence type="ECO:0000256" key="6">
    <source>
        <dbReference type="ARBA" id="ARBA00025278"/>
    </source>
</evidence>
<name>A0AAD6G6Q7_9EURO</name>
<dbReference type="EMBL" id="JAPVEA010000002">
    <property type="protein sequence ID" value="KAJ5461784.1"/>
    <property type="molecule type" value="Genomic_DNA"/>
</dbReference>
<dbReference type="CDD" id="cd20524">
    <property type="entry name" value="CYCLIN_CCNH_rpt1"/>
    <property type="match status" value="1"/>
</dbReference>
<feature type="compositionally biased region" description="Polar residues" evidence="8">
    <location>
        <begin position="53"/>
        <end position="64"/>
    </location>
</feature>
<dbReference type="Pfam" id="PF00134">
    <property type="entry name" value="Cyclin_N"/>
    <property type="match status" value="1"/>
</dbReference>